<gene>
    <name evidence="5" type="ORF">GCM10017600_57140</name>
</gene>
<keyword evidence="6" id="KW-1185">Reference proteome</keyword>
<dbReference type="InterPro" id="IPR013786">
    <property type="entry name" value="AcylCoA_DH/ox_N"/>
</dbReference>
<dbReference type="PIRSF" id="PIRSF016578">
    <property type="entry name" value="HsaA"/>
    <property type="match status" value="1"/>
</dbReference>
<evidence type="ECO:0000313" key="5">
    <source>
        <dbReference type="EMBL" id="GLK12305.1"/>
    </source>
</evidence>
<evidence type="ECO:0000259" key="3">
    <source>
        <dbReference type="Pfam" id="PF02771"/>
    </source>
</evidence>
<dbReference type="Gene3D" id="1.20.140.10">
    <property type="entry name" value="Butyryl-CoA Dehydrogenase, subunit A, domain 3"/>
    <property type="match status" value="1"/>
</dbReference>
<dbReference type="GO" id="GO:0016712">
    <property type="term" value="F:oxidoreductase activity, acting on paired donors, with incorporation or reduction of molecular oxygen, reduced flavin or flavoprotein as one donor, and incorporation of one atom of oxygen"/>
    <property type="evidence" value="ECO:0007669"/>
    <property type="project" value="TreeGrafter"/>
</dbReference>
<dbReference type="RefSeq" id="WP_271220634.1">
    <property type="nucleotide sequence ID" value="NZ_BAAAVD010000004.1"/>
</dbReference>
<evidence type="ECO:0000256" key="1">
    <source>
        <dbReference type="ARBA" id="ARBA00023002"/>
    </source>
</evidence>
<dbReference type="AlphaFoldDB" id="A0A9W6I7C0"/>
<accession>A0A9W6I7C0</accession>
<dbReference type="Pfam" id="PF02771">
    <property type="entry name" value="Acyl-CoA_dh_N"/>
    <property type="match status" value="1"/>
</dbReference>
<dbReference type="Pfam" id="PF08028">
    <property type="entry name" value="Acyl-CoA_dh_2"/>
    <property type="match status" value="1"/>
</dbReference>
<sequence length="394" mass="42526">MVLTADVPTREQLVGRASELAPLLRKNAAWTEENRRLHDESIEALADAGVFRMRVPTRYGGYESDTRTLVDVAAELGRADASTAWTASVYWIPTWMTCLFPDEVQDEVFSTPDVRVCGTLSPTAMAAPADGGVVVNGKWGFISGALHSHWQEIVAILVGPEGEPAPIIALVPTSELQIVDDWYTSGLKGTGSVSTIAQDLFVPQERVLPLGAVLQGQHASKLNADAPIYRAPLLPVASASSVGAVLGMARGAMDAFFERLPQRKITYTSYASQAEAPLTHLQVAEATMKIDETEFHAHRLATQVDAKGTEGVTWTLEERARARADVGAVCRLAKEAVDILNTASGGSSIYSDVPIQRIARDIQAVNLHALMHPNTNAELYGRILCGQEPNSLYI</sequence>
<name>A0A9W6I7C0_9ACTN</name>
<reference evidence="5" key="1">
    <citation type="journal article" date="2014" name="Int. J. Syst. Evol. Microbiol.">
        <title>Complete genome sequence of Corynebacterium casei LMG S-19264T (=DSM 44701T), isolated from a smear-ripened cheese.</title>
        <authorList>
            <consortium name="US DOE Joint Genome Institute (JGI-PGF)"/>
            <person name="Walter F."/>
            <person name="Albersmeier A."/>
            <person name="Kalinowski J."/>
            <person name="Ruckert C."/>
        </authorList>
    </citation>
    <scope>NUCLEOTIDE SEQUENCE</scope>
    <source>
        <strain evidence="5">VKM Ac-2007</strain>
    </source>
</reference>
<evidence type="ECO:0000256" key="2">
    <source>
        <dbReference type="ARBA" id="ARBA00049661"/>
    </source>
</evidence>
<dbReference type="PANTHER" id="PTHR48083">
    <property type="entry name" value="MEDIUM-CHAIN SPECIFIC ACYL-COA DEHYDROGENASE, MITOCHONDRIAL-RELATED"/>
    <property type="match status" value="1"/>
</dbReference>
<proteinExistence type="inferred from homology"/>
<dbReference type="GO" id="GO:0033539">
    <property type="term" value="P:fatty acid beta-oxidation using acyl-CoA dehydrogenase"/>
    <property type="evidence" value="ECO:0007669"/>
    <property type="project" value="TreeGrafter"/>
</dbReference>
<keyword evidence="1" id="KW-0560">Oxidoreductase</keyword>
<dbReference type="EMBL" id="BSEV01000015">
    <property type="protein sequence ID" value="GLK12305.1"/>
    <property type="molecule type" value="Genomic_DNA"/>
</dbReference>
<dbReference type="Proteomes" id="UP001143474">
    <property type="component" value="Unassembled WGS sequence"/>
</dbReference>
<dbReference type="InterPro" id="IPR046373">
    <property type="entry name" value="Acyl-CoA_Oxase/DH_mid-dom_sf"/>
</dbReference>
<dbReference type="PANTHER" id="PTHR48083:SF19">
    <property type="entry name" value="FLAVIN-DEPENDENT MONOOXYGENASE, OXYGENASE SUBUNIT HSAA"/>
    <property type="match status" value="1"/>
</dbReference>
<dbReference type="Gene3D" id="1.10.540.10">
    <property type="entry name" value="Acyl-CoA dehydrogenase/oxidase, N-terminal domain"/>
    <property type="match status" value="1"/>
</dbReference>
<dbReference type="InterPro" id="IPR036250">
    <property type="entry name" value="AcylCo_DH-like_C"/>
</dbReference>
<dbReference type="InterPro" id="IPR050741">
    <property type="entry name" value="Acyl-CoA_dehydrogenase"/>
</dbReference>
<dbReference type="SUPFAM" id="SSF47203">
    <property type="entry name" value="Acyl-CoA dehydrogenase C-terminal domain-like"/>
    <property type="match status" value="1"/>
</dbReference>
<comment type="caution">
    <text evidence="5">The sequence shown here is derived from an EMBL/GenBank/DDBJ whole genome shotgun (WGS) entry which is preliminary data.</text>
</comment>
<organism evidence="5 6">
    <name type="scientific">Streptosporangium carneum</name>
    <dbReference type="NCBI Taxonomy" id="47481"/>
    <lineage>
        <taxon>Bacteria</taxon>
        <taxon>Bacillati</taxon>
        <taxon>Actinomycetota</taxon>
        <taxon>Actinomycetes</taxon>
        <taxon>Streptosporangiales</taxon>
        <taxon>Streptosporangiaceae</taxon>
        <taxon>Streptosporangium</taxon>
    </lineage>
</organism>
<dbReference type="InterPro" id="IPR037069">
    <property type="entry name" value="AcylCoA_DH/ox_N_sf"/>
</dbReference>
<evidence type="ECO:0000313" key="6">
    <source>
        <dbReference type="Proteomes" id="UP001143474"/>
    </source>
</evidence>
<dbReference type="GO" id="GO:0005737">
    <property type="term" value="C:cytoplasm"/>
    <property type="evidence" value="ECO:0007669"/>
    <property type="project" value="TreeGrafter"/>
</dbReference>
<feature type="domain" description="Acyl-CoA dehydrogenase/oxidase N-terminal" evidence="3">
    <location>
        <begin position="27"/>
        <end position="89"/>
    </location>
</feature>
<feature type="domain" description="Acyl-CoA dehydrogenase C-terminal" evidence="4">
    <location>
        <begin position="242"/>
        <end position="372"/>
    </location>
</feature>
<dbReference type="InterPro" id="IPR009100">
    <property type="entry name" value="AcylCoA_DH/oxidase_NM_dom_sf"/>
</dbReference>
<dbReference type="SUPFAM" id="SSF56645">
    <property type="entry name" value="Acyl-CoA dehydrogenase NM domain-like"/>
    <property type="match status" value="1"/>
</dbReference>
<dbReference type="Gene3D" id="2.40.110.10">
    <property type="entry name" value="Butyryl-CoA Dehydrogenase, subunit A, domain 2"/>
    <property type="match status" value="1"/>
</dbReference>
<dbReference type="GO" id="GO:0003995">
    <property type="term" value="F:acyl-CoA dehydrogenase activity"/>
    <property type="evidence" value="ECO:0007669"/>
    <property type="project" value="TreeGrafter"/>
</dbReference>
<dbReference type="GO" id="GO:0050660">
    <property type="term" value="F:flavin adenine dinucleotide binding"/>
    <property type="evidence" value="ECO:0007669"/>
    <property type="project" value="InterPro"/>
</dbReference>
<comment type="similarity">
    <text evidence="2">Belongs to the HpaH/HsaA monooxygenase family.</text>
</comment>
<reference evidence="5" key="2">
    <citation type="submission" date="2023-01" db="EMBL/GenBank/DDBJ databases">
        <authorList>
            <person name="Sun Q."/>
            <person name="Evtushenko L."/>
        </authorList>
    </citation>
    <scope>NUCLEOTIDE SEQUENCE</scope>
    <source>
        <strain evidence="5">VKM Ac-2007</strain>
    </source>
</reference>
<protein>
    <submittedName>
        <fullName evidence="5">Acyl-CoA dehydrogenase</fullName>
    </submittedName>
</protein>
<dbReference type="InterPro" id="IPR013107">
    <property type="entry name" value="Acyl-CoA_DH_C"/>
</dbReference>
<evidence type="ECO:0000259" key="4">
    <source>
        <dbReference type="Pfam" id="PF08028"/>
    </source>
</evidence>